<reference evidence="4" key="2">
    <citation type="submission" date="2016-01" db="EMBL/GenBank/DDBJ databases">
        <authorList>
            <person name="Poehlein A."/>
            <person name="Schlien K."/>
            <person name="Gottschalk G."/>
            <person name="Buckel W."/>
            <person name="Daniel R."/>
        </authorList>
    </citation>
    <scope>NUCLEOTIDE SEQUENCE [LARGE SCALE GENOMIC DNA]</scope>
    <source>
        <strain evidence="4">X2</strain>
    </source>
</reference>
<dbReference type="InterPro" id="IPR052738">
    <property type="entry name" value="ABC-Tungstate_binding"/>
</dbReference>
<accession>A0A0X1U8Q9</accession>
<dbReference type="KEGG" id="cpro:CPRO_17520"/>
<reference evidence="2 4" key="1">
    <citation type="journal article" date="2016" name="Genome Announc.">
        <title>Complete Genome Sequence of the Amino Acid-Fermenting Clostridium propionicum X2 (DSM 1682).</title>
        <authorList>
            <person name="Poehlein A."/>
            <person name="Schlien K."/>
            <person name="Chowdhury N.P."/>
            <person name="Gottschalk G."/>
            <person name="Buckel W."/>
            <person name="Daniel R."/>
        </authorList>
    </citation>
    <scope>NUCLEOTIDE SEQUENCE [LARGE SCALE GENOMIC DNA]</scope>
    <source>
        <strain evidence="2 4">X2</strain>
    </source>
</reference>
<proteinExistence type="predicted"/>
<dbReference type="PANTHER" id="PTHR37945">
    <property type="entry name" value="EXTRACELLULAR TUNGSTATE BINDING PROTEIN"/>
    <property type="match status" value="1"/>
</dbReference>
<dbReference type="Proteomes" id="UP000068026">
    <property type="component" value="Chromosome"/>
</dbReference>
<reference evidence="3" key="3">
    <citation type="submission" date="2016-11" db="EMBL/GenBank/DDBJ databases">
        <authorList>
            <person name="Varghese N."/>
            <person name="Submissions S."/>
        </authorList>
    </citation>
    <scope>NUCLEOTIDE SEQUENCE</scope>
    <source>
        <strain evidence="3">DSM 1682</strain>
    </source>
</reference>
<dbReference type="RefSeq" id="WP_082754291.1">
    <property type="nucleotide sequence ID" value="NZ_CP014223.1"/>
</dbReference>
<reference evidence="5" key="4">
    <citation type="submission" date="2016-11" db="EMBL/GenBank/DDBJ databases">
        <authorList>
            <person name="Jaros S."/>
            <person name="Januszkiewicz K."/>
            <person name="Wedrychowicz H."/>
        </authorList>
    </citation>
    <scope>NUCLEOTIDE SEQUENCE [LARGE SCALE GENOMIC DNA]</scope>
    <source>
        <strain evidence="5">DSM 1682</strain>
    </source>
</reference>
<dbReference type="PANTHER" id="PTHR37945:SF1">
    <property type="entry name" value="EXTRACELLULAR TUNGSTATE BINDING PROTEIN"/>
    <property type="match status" value="1"/>
</dbReference>
<evidence type="ECO:0000313" key="4">
    <source>
        <dbReference type="Proteomes" id="UP000068026"/>
    </source>
</evidence>
<evidence type="ECO:0000259" key="1">
    <source>
        <dbReference type="Pfam" id="PF12849"/>
    </source>
</evidence>
<dbReference type="EMBL" id="CP014223">
    <property type="protein sequence ID" value="AMJ41340.1"/>
    <property type="molecule type" value="Genomic_DNA"/>
</dbReference>
<feature type="domain" description="PBP" evidence="1">
    <location>
        <begin position="38"/>
        <end position="265"/>
    </location>
</feature>
<dbReference type="AlphaFoldDB" id="A0A0X1U8Q9"/>
<keyword evidence="4" id="KW-1185">Reference proteome</keyword>
<dbReference type="EMBL" id="FQUA01000012">
    <property type="protein sequence ID" value="SHE97417.1"/>
    <property type="molecule type" value="Genomic_DNA"/>
</dbReference>
<sequence>MKIFKERNNVSMALLLLILGFTLLTTGCKQQQASDQTTQDEASAIVLATTTSTEQTGLLDAIIPVFTSETGIEVKVVAVGSGQALTMGETGEADVLLVHAKSSEEEFVEKGFGIERYDVMYNDFILVGPKDEEALPEECKADIVGALKYIQENKITFISRGDDSGTHKKELSIWKTAGIEPSGDWYISAGKGMGEVLQMADEKKAYTLSDRGTFLSMEDSLELSIAVEKASDLLNQYGVIAVNPEKNPNVHLEEAQKFVDWILSEKTQKLIGEFGVEKYGQALFVPNAKA</sequence>
<dbReference type="Gene3D" id="3.40.190.10">
    <property type="entry name" value="Periplasmic binding protein-like II"/>
    <property type="match status" value="2"/>
</dbReference>
<dbReference type="Pfam" id="PF12849">
    <property type="entry name" value="PBP_like_2"/>
    <property type="match status" value="1"/>
</dbReference>
<organism evidence="3 5">
    <name type="scientific">Anaerotignum propionicum DSM 1682</name>
    <dbReference type="NCBI Taxonomy" id="991789"/>
    <lineage>
        <taxon>Bacteria</taxon>
        <taxon>Bacillati</taxon>
        <taxon>Bacillota</taxon>
        <taxon>Clostridia</taxon>
        <taxon>Lachnospirales</taxon>
        <taxon>Anaerotignaceae</taxon>
        <taxon>Anaerotignum</taxon>
    </lineage>
</organism>
<protein>
    <submittedName>
        <fullName evidence="2">PBP superfamily domain protein</fullName>
    </submittedName>
    <submittedName>
        <fullName evidence="3">Tungstate transport system substrate-binding protein</fullName>
    </submittedName>
</protein>
<dbReference type="PROSITE" id="PS51257">
    <property type="entry name" value="PROKAR_LIPOPROTEIN"/>
    <property type="match status" value="1"/>
</dbReference>
<gene>
    <name evidence="2" type="ORF">CPRO_17520</name>
    <name evidence="3" type="ORF">SAMN02745151_02378</name>
</gene>
<evidence type="ECO:0000313" key="2">
    <source>
        <dbReference type="EMBL" id="AMJ41340.1"/>
    </source>
</evidence>
<evidence type="ECO:0000313" key="3">
    <source>
        <dbReference type="EMBL" id="SHE97417.1"/>
    </source>
</evidence>
<dbReference type="Proteomes" id="UP000184204">
    <property type="component" value="Unassembled WGS sequence"/>
</dbReference>
<name>A0A0X1U8Q9_ANAPI</name>
<dbReference type="SUPFAM" id="SSF53850">
    <property type="entry name" value="Periplasmic binding protein-like II"/>
    <property type="match status" value="1"/>
</dbReference>
<dbReference type="OrthoDB" id="186379at2"/>
<evidence type="ECO:0000313" key="5">
    <source>
        <dbReference type="Proteomes" id="UP000184204"/>
    </source>
</evidence>
<dbReference type="InterPro" id="IPR024370">
    <property type="entry name" value="PBP_domain"/>
</dbReference>